<accession>A0A5B8MLS7</accession>
<sequence>MGVVGGPCVRGGATTRAVPPTSRRWGKVPSCRSLDRVSLTRRTLLGGLLGTVGTEFGATTPPPAARAEEATIPAWDLDGLAPSDGWRSSGPSGDFKYRVLRRGEGDSAAGIFDPPEAFKTFPFVAVTFAVYNEQGQRIHGTDELGKAEWAYQVGIRQALEDEVGGVNQMIVGERRQFAFGPDTVIENVGGGKLFGKKVGAQTPLLVDVTLLSLRPY</sequence>
<dbReference type="AlphaFoldDB" id="A0A5B8MLS7"/>
<keyword evidence="3" id="KW-1185">Reference proteome</keyword>
<dbReference type="Proteomes" id="UP000316726">
    <property type="component" value="Chromosome 6"/>
</dbReference>
<evidence type="ECO:0000256" key="1">
    <source>
        <dbReference type="SAM" id="MobiDB-lite"/>
    </source>
</evidence>
<gene>
    <name evidence="2" type="ORF">A3770_06p41260</name>
</gene>
<protein>
    <submittedName>
        <fullName evidence="2">Uncharacterized protein</fullName>
    </submittedName>
</protein>
<evidence type="ECO:0000313" key="2">
    <source>
        <dbReference type="EMBL" id="QDZ21608.1"/>
    </source>
</evidence>
<evidence type="ECO:0000313" key="3">
    <source>
        <dbReference type="Proteomes" id="UP000316726"/>
    </source>
</evidence>
<name>A0A5B8MLS7_9CHLO</name>
<dbReference type="EMBL" id="CP031039">
    <property type="protein sequence ID" value="QDZ21608.1"/>
    <property type="molecule type" value="Genomic_DNA"/>
</dbReference>
<organism evidence="2 3">
    <name type="scientific">Chloropicon primus</name>
    <dbReference type="NCBI Taxonomy" id="1764295"/>
    <lineage>
        <taxon>Eukaryota</taxon>
        <taxon>Viridiplantae</taxon>
        <taxon>Chlorophyta</taxon>
        <taxon>Chloropicophyceae</taxon>
        <taxon>Chloropicales</taxon>
        <taxon>Chloropicaceae</taxon>
        <taxon>Chloropicon</taxon>
    </lineage>
</organism>
<feature type="region of interest" description="Disordered" evidence="1">
    <location>
        <begin position="1"/>
        <end position="24"/>
    </location>
</feature>
<reference evidence="2 3" key="1">
    <citation type="submission" date="2018-07" db="EMBL/GenBank/DDBJ databases">
        <title>The complete nuclear genome of the prasinophyte Chloropicon primus (CCMP1205).</title>
        <authorList>
            <person name="Pombert J.-F."/>
            <person name="Otis C."/>
            <person name="Turmel M."/>
            <person name="Lemieux C."/>
        </authorList>
    </citation>
    <scope>NUCLEOTIDE SEQUENCE [LARGE SCALE GENOMIC DNA]</scope>
    <source>
        <strain evidence="2 3">CCMP1205</strain>
    </source>
</reference>
<proteinExistence type="predicted"/>
<dbReference type="OrthoDB" id="10488797at2759"/>